<dbReference type="PROSITE" id="PS00218">
    <property type="entry name" value="AMINO_ACID_PERMEASE_1"/>
    <property type="match status" value="1"/>
</dbReference>
<sequence length="464" mass="49373">MGGKTENDTGEGYQHALGNRQVQMIAIGGAIGVGLFLGAGGRLAAAGPGLIISYALAGVAAFFVMRALGELVLYRPVSGSFVDYATTFIGPWAGFASGWMYWVNWAATGVAELTAVAIYIAKWAPDFPRWVTALIALCLVLTVNLVSVKLFGELEFWFALLKVAAIVTFLVVGLYLVLFHINGAGPAHLSNVGGFFPKGFAPVLVSLQAVVFAYSAIEMVGITAGETKEPRKVMPKAVNSVMWRIAVFYVGSVLLLAMVLPWTAYQAGESPFVTVFSHIGFAGAGDVMNLVVITAAMSSCNSGLYATGRILRSMALKGEAPAFAGTLSRRHVPAGGIVFTAAVLLAGVALYYFLPERAFNIAIAVSSLGVITTWGTFLYCQIKLREACLRGEIERPSFRMPGAPVTNWATLAFLGLIVALMPFADEDQRVAFYLIPVLAIAIALGWRAVSARKRLTQPAPNVIS</sequence>
<evidence type="ECO:0000256" key="3">
    <source>
        <dbReference type="ARBA" id="ARBA00022448"/>
    </source>
</evidence>
<keyword evidence="6" id="KW-0029">Amino-acid transport</keyword>
<keyword evidence="8 9" id="KW-0472">Membrane</keyword>
<feature type="domain" description="Amino acid permease/ SLC12A" evidence="10">
    <location>
        <begin position="22"/>
        <end position="449"/>
    </location>
</feature>
<feature type="transmembrane region" description="Helical" evidence="9">
    <location>
        <begin position="245"/>
        <end position="267"/>
    </location>
</feature>
<dbReference type="PANTHER" id="PTHR43495">
    <property type="entry name" value="GABA PERMEASE"/>
    <property type="match status" value="1"/>
</dbReference>
<proteinExistence type="inferred from homology"/>
<protein>
    <submittedName>
        <fullName evidence="11">L-asparagine permease</fullName>
    </submittedName>
</protein>
<reference evidence="11" key="1">
    <citation type="submission" date="2021-01" db="EMBL/GenBank/DDBJ databases">
        <title>Whole genome shotgun sequence of Acrocarpospora phusangensis NBRC 108782.</title>
        <authorList>
            <person name="Komaki H."/>
            <person name="Tamura T."/>
        </authorList>
    </citation>
    <scope>NUCLEOTIDE SEQUENCE</scope>
    <source>
        <strain evidence="11">NBRC 108782</strain>
    </source>
</reference>
<comment type="similarity">
    <text evidence="2">Belongs to the amino acid-polyamine-organocation (APC) superfamily. Amino acid transporter (AAT) (TC 2.A.3.1) family.</text>
</comment>
<feature type="transmembrane region" description="Helical" evidence="9">
    <location>
        <begin position="24"/>
        <end position="45"/>
    </location>
</feature>
<dbReference type="InterPro" id="IPR004841">
    <property type="entry name" value="AA-permease/SLC12A_dom"/>
</dbReference>
<evidence type="ECO:0000256" key="4">
    <source>
        <dbReference type="ARBA" id="ARBA00022475"/>
    </source>
</evidence>
<feature type="transmembrane region" description="Helical" evidence="9">
    <location>
        <begin position="201"/>
        <end position="224"/>
    </location>
</feature>
<feature type="transmembrane region" description="Helical" evidence="9">
    <location>
        <begin position="81"/>
        <end position="102"/>
    </location>
</feature>
<dbReference type="PIRSF" id="PIRSF006060">
    <property type="entry name" value="AA_transporter"/>
    <property type="match status" value="1"/>
</dbReference>
<feature type="transmembrane region" description="Helical" evidence="9">
    <location>
        <begin position="430"/>
        <end position="449"/>
    </location>
</feature>
<evidence type="ECO:0000313" key="11">
    <source>
        <dbReference type="EMBL" id="GIH26414.1"/>
    </source>
</evidence>
<dbReference type="EMBL" id="BOOA01000039">
    <property type="protein sequence ID" value="GIH26414.1"/>
    <property type="molecule type" value="Genomic_DNA"/>
</dbReference>
<keyword evidence="4" id="KW-1003">Cell membrane</keyword>
<dbReference type="GO" id="GO:0006865">
    <property type="term" value="P:amino acid transport"/>
    <property type="evidence" value="ECO:0007669"/>
    <property type="project" value="UniProtKB-KW"/>
</dbReference>
<keyword evidence="7 9" id="KW-1133">Transmembrane helix</keyword>
<evidence type="ECO:0000256" key="1">
    <source>
        <dbReference type="ARBA" id="ARBA00004651"/>
    </source>
</evidence>
<dbReference type="InterPro" id="IPR004840">
    <property type="entry name" value="Amino_acid_permease_CS"/>
</dbReference>
<keyword evidence="12" id="KW-1185">Reference proteome</keyword>
<evidence type="ECO:0000256" key="6">
    <source>
        <dbReference type="ARBA" id="ARBA00022970"/>
    </source>
</evidence>
<dbReference type="AlphaFoldDB" id="A0A919QC07"/>
<gene>
    <name evidence="11" type="primary">ansP</name>
    <name evidence="11" type="ORF">Aph01nite_47240</name>
</gene>
<accession>A0A919QC07</accession>
<evidence type="ECO:0000259" key="10">
    <source>
        <dbReference type="Pfam" id="PF00324"/>
    </source>
</evidence>
<feature type="transmembrane region" description="Helical" evidence="9">
    <location>
        <begin position="405"/>
        <end position="424"/>
    </location>
</feature>
<organism evidence="11 12">
    <name type="scientific">Acrocarpospora phusangensis</name>
    <dbReference type="NCBI Taxonomy" id="1070424"/>
    <lineage>
        <taxon>Bacteria</taxon>
        <taxon>Bacillati</taxon>
        <taxon>Actinomycetota</taxon>
        <taxon>Actinomycetes</taxon>
        <taxon>Streptosporangiales</taxon>
        <taxon>Streptosporangiaceae</taxon>
        <taxon>Acrocarpospora</taxon>
    </lineage>
</organism>
<evidence type="ECO:0000256" key="2">
    <source>
        <dbReference type="ARBA" id="ARBA00008583"/>
    </source>
</evidence>
<name>A0A919QC07_9ACTN</name>
<evidence type="ECO:0000256" key="9">
    <source>
        <dbReference type="SAM" id="Phobius"/>
    </source>
</evidence>
<comment type="caution">
    <text evidence="11">The sequence shown here is derived from an EMBL/GenBank/DDBJ whole genome shotgun (WGS) entry which is preliminary data.</text>
</comment>
<comment type="subcellular location">
    <subcellularLocation>
        <location evidence="1">Cell membrane</location>
        <topology evidence="1">Multi-pass membrane protein</topology>
    </subcellularLocation>
</comment>
<keyword evidence="5 9" id="KW-0812">Transmembrane</keyword>
<evidence type="ECO:0000256" key="7">
    <source>
        <dbReference type="ARBA" id="ARBA00022989"/>
    </source>
</evidence>
<dbReference type="RefSeq" id="WP_239161903.1">
    <property type="nucleotide sequence ID" value="NZ_BOOA01000039.1"/>
</dbReference>
<feature type="transmembrane region" description="Helical" evidence="9">
    <location>
        <begin position="332"/>
        <end position="353"/>
    </location>
</feature>
<feature type="transmembrane region" description="Helical" evidence="9">
    <location>
        <begin position="51"/>
        <end position="69"/>
    </location>
</feature>
<dbReference type="Proteomes" id="UP000640052">
    <property type="component" value="Unassembled WGS sequence"/>
</dbReference>
<dbReference type="Gene3D" id="1.20.1740.10">
    <property type="entry name" value="Amino acid/polyamine transporter I"/>
    <property type="match status" value="1"/>
</dbReference>
<dbReference type="GO" id="GO:0055085">
    <property type="term" value="P:transmembrane transport"/>
    <property type="evidence" value="ECO:0007669"/>
    <property type="project" value="InterPro"/>
</dbReference>
<dbReference type="FunFam" id="1.20.1740.10:FF:000001">
    <property type="entry name" value="Amino acid permease"/>
    <property type="match status" value="1"/>
</dbReference>
<feature type="transmembrane region" description="Helical" evidence="9">
    <location>
        <begin position="159"/>
        <end position="181"/>
    </location>
</feature>
<dbReference type="GO" id="GO:0005886">
    <property type="term" value="C:plasma membrane"/>
    <property type="evidence" value="ECO:0007669"/>
    <property type="project" value="UniProtKB-SubCell"/>
</dbReference>
<feature type="transmembrane region" description="Helical" evidence="9">
    <location>
        <begin position="359"/>
        <end position="380"/>
    </location>
</feature>
<dbReference type="Pfam" id="PF00324">
    <property type="entry name" value="AA_permease"/>
    <property type="match status" value="1"/>
</dbReference>
<evidence type="ECO:0000256" key="8">
    <source>
        <dbReference type="ARBA" id="ARBA00023136"/>
    </source>
</evidence>
<feature type="transmembrane region" description="Helical" evidence="9">
    <location>
        <begin position="130"/>
        <end position="152"/>
    </location>
</feature>
<dbReference type="PANTHER" id="PTHR43495:SF1">
    <property type="entry name" value="L-ASPARAGINE PERMEASE"/>
    <property type="match status" value="1"/>
</dbReference>
<evidence type="ECO:0000313" key="12">
    <source>
        <dbReference type="Proteomes" id="UP000640052"/>
    </source>
</evidence>
<keyword evidence="3" id="KW-0813">Transport</keyword>
<evidence type="ECO:0000256" key="5">
    <source>
        <dbReference type="ARBA" id="ARBA00022692"/>
    </source>
</evidence>